<gene>
    <name evidence="1" type="ORF">KIN20_020353</name>
</gene>
<accession>A0AAD5N346</accession>
<name>A0AAD5N346_PARTN</name>
<organism evidence="1 2">
    <name type="scientific">Parelaphostrongylus tenuis</name>
    <name type="common">Meningeal worm</name>
    <dbReference type="NCBI Taxonomy" id="148309"/>
    <lineage>
        <taxon>Eukaryota</taxon>
        <taxon>Metazoa</taxon>
        <taxon>Ecdysozoa</taxon>
        <taxon>Nematoda</taxon>
        <taxon>Chromadorea</taxon>
        <taxon>Rhabditida</taxon>
        <taxon>Rhabditina</taxon>
        <taxon>Rhabditomorpha</taxon>
        <taxon>Strongyloidea</taxon>
        <taxon>Metastrongylidae</taxon>
        <taxon>Parelaphostrongylus</taxon>
    </lineage>
</organism>
<dbReference type="Proteomes" id="UP001196413">
    <property type="component" value="Unassembled WGS sequence"/>
</dbReference>
<proteinExistence type="predicted"/>
<keyword evidence="2" id="KW-1185">Reference proteome</keyword>
<evidence type="ECO:0000313" key="1">
    <source>
        <dbReference type="EMBL" id="KAJ1361161.1"/>
    </source>
</evidence>
<reference evidence="1" key="1">
    <citation type="submission" date="2021-06" db="EMBL/GenBank/DDBJ databases">
        <title>Parelaphostrongylus tenuis whole genome reference sequence.</title>
        <authorList>
            <person name="Garwood T.J."/>
            <person name="Larsen P.A."/>
            <person name="Fountain-Jones N.M."/>
            <person name="Garbe J.R."/>
            <person name="Macchietto M.G."/>
            <person name="Kania S.A."/>
            <person name="Gerhold R.W."/>
            <person name="Richards J.E."/>
            <person name="Wolf T.M."/>
        </authorList>
    </citation>
    <scope>NUCLEOTIDE SEQUENCE</scope>
    <source>
        <strain evidence="1">MNPRO001-30</strain>
        <tissue evidence="1">Meninges</tissue>
    </source>
</reference>
<dbReference type="EMBL" id="JAHQIW010004125">
    <property type="protein sequence ID" value="KAJ1361161.1"/>
    <property type="molecule type" value="Genomic_DNA"/>
</dbReference>
<sequence>MDKMCNQSPQTKLRTENLEIDLHTSGATHNISEAWSKHHKQVQMTSCMITPMSYGDYRAKKRPRYGHFRRLEGPRSCADEGRLS</sequence>
<comment type="caution">
    <text evidence="1">The sequence shown here is derived from an EMBL/GenBank/DDBJ whole genome shotgun (WGS) entry which is preliminary data.</text>
</comment>
<evidence type="ECO:0000313" key="2">
    <source>
        <dbReference type="Proteomes" id="UP001196413"/>
    </source>
</evidence>
<dbReference type="AlphaFoldDB" id="A0AAD5N346"/>
<protein>
    <submittedName>
        <fullName evidence="1">Uncharacterized protein</fullName>
    </submittedName>
</protein>